<accession>A0A8H2HIM9</accession>
<dbReference type="Proteomes" id="UP000297595">
    <property type="component" value="Unassembled WGS sequence"/>
</dbReference>
<comment type="caution">
    <text evidence="1">The sequence shown here is derived from an EMBL/GenBank/DDBJ whole genome shotgun (WGS) entry which is preliminary data.</text>
</comment>
<protein>
    <submittedName>
        <fullName evidence="1">Uncharacterized protein</fullName>
    </submittedName>
</protein>
<dbReference type="AlphaFoldDB" id="A0A8H2HIM9"/>
<evidence type="ECO:0000313" key="1">
    <source>
        <dbReference type="EMBL" id="TGJ62775.1"/>
    </source>
</evidence>
<gene>
    <name evidence="1" type="ORF">EYR41_011957</name>
</gene>
<evidence type="ECO:0000313" key="2">
    <source>
        <dbReference type="Proteomes" id="UP000297595"/>
    </source>
</evidence>
<sequence>MSTRPELWDLVSGKKTWRNRVKRVKLNLTTAKSASRHAHVCINQLPLTYLLVWMYKMRCCTDNQVGGRFVDLKAGYISRTGHLTSTGSSPKNDNPAMQGPDGDHGTKIRLPLWSSHQRIFWLFLFYFFRWITNIFPGNYELECPAPKSKVLSGRGSTELEMNIQISGAARPAVNCTFHQGFARTPSDQI</sequence>
<name>A0A8H2HIM9_ORBOL</name>
<proteinExistence type="predicted"/>
<organism evidence="1 2">
    <name type="scientific">Orbilia oligospora</name>
    <name type="common">Nematode-trapping fungus</name>
    <name type="synonym">Arthrobotrys oligospora</name>
    <dbReference type="NCBI Taxonomy" id="2813651"/>
    <lineage>
        <taxon>Eukaryota</taxon>
        <taxon>Fungi</taxon>
        <taxon>Dikarya</taxon>
        <taxon>Ascomycota</taxon>
        <taxon>Pezizomycotina</taxon>
        <taxon>Orbiliomycetes</taxon>
        <taxon>Orbiliales</taxon>
        <taxon>Orbiliaceae</taxon>
        <taxon>Orbilia</taxon>
    </lineage>
</organism>
<dbReference type="EMBL" id="SOZJ01000009">
    <property type="protein sequence ID" value="TGJ62775.1"/>
    <property type="molecule type" value="Genomic_DNA"/>
</dbReference>
<reference evidence="1 2" key="1">
    <citation type="submission" date="2019-03" db="EMBL/GenBank/DDBJ databases">
        <title>Nematode-trapping fungi genome.</title>
        <authorList>
            <person name="Vidal-Diez De Ulzurrun G."/>
        </authorList>
    </citation>
    <scope>NUCLEOTIDE SEQUENCE [LARGE SCALE GENOMIC DNA]</scope>
    <source>
        <strain evidence="1 2">TWF154</strain>
    </source>
</reference>